<organism evidence="11 12">
    <name type="scientific">Fimbriimonas ginsengisoli Gsoil 348</name>
    <dbReference type="NCBI Taxonomy" id="661478"/>
    <lineage>
        <taxon>Bacteria</taxon>
        <taxon>Bacillati</taxon>
        <taxon>Armatimonadota</taxon>
        <taxon>Fimbriimonadia</taxon>
        <taxon>Fimbriimonadales</taxon>
        <taxon>Fimbriimonadaceae</taxon>
        <taxon>Fimbriimonas</taxon>
    </lineage>
</organism>
<keyword evidence="8" id="KW-0732">Signal</keyword>
<dbReference type="GO" id="GO:0016020">
    <property type="term" value="C:membrane"/>
    <property type="evidence" value="ECO:0007669"/>
    <property type="project" value="TreeGrafter"/>
</dbReference>
<dbReference type="Gene3D" id="3.30.379.10">
    <property type="entry name" value="Chitobiase/beta-hexosaminidase domain 2-like"/>
    <property type="match status" value="1"/>
</dbReference>
<dbReference type="InterPro" id="IPR017853">
    <property type="entry name" value="GH"/>
</dbReference>
<dbReference type="SUPFAM" id="SSF55545">
    <property type="entry name" value="beta-N-acetylhexosaminidase-like domain"/>
    <property type="match status" value="1"/>
</dbReference>
<evidence type="ECO:0000256" key="1">
    <source>
        <dbReference type="ARBA" id="ARBA00001231"/>
    </source>
</evidence>
<evidence type="ECO:0000313" key="12">
    <source>
        <dbReference type="Proteomes" id="UP000027982"/>
    </source>
</evidence>
<dbReference type="GO" id="GO:0005975">
    <property type="term" value="P:carbohydrate metabolic process"/>
    <property type="evidence" value="ECO:0007669"/>
    <property type="project" value="InterPro"/>
</dbReference>
<dbReference type="EMBL" id="CP007139">
    <property type="protein sequence ID" value="AIE87580.1"/>
    <property type="molecule type" value="Genomic_DNA"/>
</dbReference>
<feature type="compositionally biased region" description="Basic and acidic residues" evidence="7">
    <location>
        <begin position="455"/>
        <end position="474"/>
    </location>
</feature>
<dbReference type="eggNOG" id="COG3525">
    <property type="taxonomic scope" value="Bacteria"/>
</dbReference>
<dbReference type="HOGENOM" id="CLU_007082_5_1_0"/>
<dbReference type="InterPro" id="IPR025705">
    <property type="entry name" value="Beta_hexosaminidase_sua/sub"/>
</dbReference>
<dbReference type="SUPFAM" id="SSF51445">
    <property type="entry name" value="(Trans)glycosidases"/>
    <property type="match status" value="1"/>
</dbReference>
<reference evidence="11 12" key="1">
    <citation type="journal article" date="2014" name="PLoS ONE">
        <title>The first complete genome sequence of the class fimbriimonadia in the phylum armatimonadetes.</title>
        <authorList>
            <person name="Hu Z.Y."/>
            <person name="Wang Y.Z."/>
            <person name="Im W.T."/>
            <person name="Wang S.Y."/>
            <person name="Zhao G.P."/>
            <person name="Zheng H.J."/>
            <person name="Quan Z.X."/>
        </authorList>
    </citation>
    <scope>NUCLEOTIDE SEQUENCE [LARGE SCALE GENOMIC DNA]</scope>
    <source>
        <strain evidence="11">Gsoil 348</strain>
    </source>
</reference>
<dbReference type="PANTHER" id="PTHR22600:SF57">
    <property type="entry name" value="BETA-N-ACETYLHEXOSAMINIDASE"/>
    <property type="match status" value="1"/>
</dbReference>
<feature type="domain" description="Glycoside hydrolase family 20 catalytic" evidence="9">
    <location>
        <begin position="130"/>
        <end position="452"/>
    </location>
</feature>
<proteinExistence type="inferred from homology"/>
<comment type="similarity">
    <text evidence="2">Belongs to the glycosyl hydrolase 20 family.</text>
</comment>
<dbReference type="PRINTS" id="PR00738">
    <property type="entry name" value="GLHYDRLASE20"/>
</dbReference>
<keyword evidence="5" id="KW-0326">Glycosidase</keyword>
<dbReference type="GO" id="GO:0004563">
    <property type="term" value="F:beta-N-acetylhexosaminidase activity"/>
    <property type="evidence" value="ECO:0007669"/>
    <property type="project" value="UniProtKB-EC"/>
</dbReference>
<gene>
    <name evidence="11" type="ORF">OP10G_4212</name>
</gene>
<dbReference type="PANTHER" id="PTHR22600">
    <property type="entry name" value="BETA-HEXOSAMINIDASE"/>
    <property type="match status" value="1"/>
</dbReference>
<feature type="chain" id="PRO_5001654014" description="beta-N-acetylhexosaminidase" evidence="8">
    <location>
        <begin position="20"/>
        <end position="474"/>
    </location>
</feature>
<evidence type="ECO:0000256" key="6">
    <source>
        <dbReference type="PIRSR" id="PIRSR625705-1"/>
    </source>
</evidence>
<evidence type="ECO:0000259" key="10">
    <source>
        <dbReference type="Pfam" id="PF02838"/>
    </source>
</evidence>
<dbReference type="Pfam" id="PF00728">
    <property type="entry name" value="Glyco_hydro_20"/>
    <property type="match status" value="1"/>
</dbReference>
<feature type="domain" description="Beta-hexosaminidase bacterial type N-terminal" evidence="10">
    <location>
        <begin position="16"/>
        <end position="127"/>
    </location>
</feature>
<feature type="signal peptide" evidence="8">
    <location>
        <begin position="1"/>
        <end position="19"/>
    </location>
</feature>
<evidence type="ECO:0000256" key="5">
    <source>
        <dbReference type="ARBA" id="ARBA00023295"/>
    </source>
</evidence>
<feature type="region of interest" description="Disordered" evidence="7">
    <location>
        <begin position="443"/>
        <end position="474"/>
    </location>
</feature>
<evidence type="ECO:0000313" key="11">
    <source>
        <dbReference type="EMBL" id="AIE87580.1"/>
    </source>
</evidence>
<dbReference type="GO" id="GO:0030203">
    <property type="term" value="P:glycosaminoglycan metabolic process"/>
    <property type="evidence" value="ECO:0007669"/>
    <property type="project" value="TreeGrafter"/>
</dbReference>
<dbReference type="Gene3D" id="3.20.20.80">
    <property type="entry name" value="Glycosidases"/>
    <property type="match status" value="1"/>
</dbReference>
<dbReference type="EC" id="3.2.1.52" evidence="3"/>
<dbReference type="InterPro" id="IPR029018">
    <property type="entry name" value="Hex-like_dom2"/>
</dbReference>
<sequence>MRVTMLSALILASATPALIPLPNQVQWNTGSFALTRTTPVVSQGSSSETLDRLREALALPLRSESGGDSAIFLKKGPGMAAEEYDLNVDSHSVRISATTDAGLFYGIQTLRQLNQNGQIAACHIHDAPRFAWRGLLLDESRHFFGPKFIRKYIDEMAAHKLNTFHWHLTDDGGWRMEVKRFPELTKIGAWRKEQGVEWDYGNLYFPGPGSSAKLYGGYYPQSELRAIVKYARQRNVTIVPEIEMPGHSLAAAASHPQLQCELPADVMAKYLKDSNSQAPSMVCPGKDSTVEFYKRVLDEVMAIFPSKFIHIGGDEVDKTLWHQCRYCQSRMHALGLKDENELQSWFVRQMDAYLASKGRRLIGWDEILEGGLAPGAAVMSWRGIEGGIAAAKAGHDVAMSPTSHCYFDYSYDSIPTSRVYSYEPIPAELTGDERNRVLGGQGNIWTEHIPTPPEGRSDDLSASRRPRGDALDAA</sequence>
<protein>
    <recommendedName>
        <fullName evidence="3">beta-N-acetylhexosaminidase</fullName>
        <ecNumber evidence="3">3.2.1.52</ecNumber>
    </recommendedName>
</protein>
<dbReference type="KEGG" id="fgi:OP10G_4212"/>
<name>A0A068NXU2_FIMGI</name>
<dbReference type="InterPro" id="IPR015883">
    <property type="entry name" value="Glyco_hydro_20_cat"/>
</dbReference>
<accession>A0A068NXU2</accession>
<evidence type="ECO:0000256" key="8">
    <source>
        <dbReference type="SAM" id="SignalP"/>
    </source>
</evidence>
<evidence type="ECO:0000259" key="9">
    <source>
        <dbReference type="Pfam" id="PF00728"/>
    </source>
</evidence>
<evidence type="ECO:0000256" key="7">
    <source>
        <dbReference type="SAM" id="MobiDB-lite"/>
    </source>
</evidence>
<evidence type="ECO:0000256" key="4">
    <source>
        <dbReference type="ARBA" id="ARBA00022801"/>
    </source>
</evidence>
<dbReference type="Pfam" id="PF02838">
    <property type="entry name" value="Glyco_hydro_20b"/>
    <property type="match status" value="1"/>
</dbReference>
<comment type="catalytic activity">
    <reaction evidence="1">
        <text>Hydrolysis of terminal non-reducing N-acetyl-D-hexosamine residues in N-acetyl-beta-D-hexosaminides.</text>
        <dbReference type="EC" id="3.2.1.52"/>
    </reaction>
</comment>
<dbReference type="STRING" id="661478.OP10G_4212"/>
<evidence type="ECO:0000256" key="2">
    <source>
        <dbReference type="ARBA" id="ARBA00006285"/>
    </source>
</evidence>
<feature type="active site" description="Proton donor" evidence="6">
    <location>
        <position position="315"/>
    </location>
</feature>
<dbReference type="AlphaFoldDB" id="A0A068NXU2"/>
<dbReference type="CDD" id="cd06563">
    <property type="entry name" value="GH20_chitobiase-like"/>
    <property type="match status" value="1"/>
</dbReference>
<keyword evidence="12" id="KW-1185">Reference proteome</keyword>
<evidence type="ECO:0000256" key="3">
    <source>
        <dbReference type="ARBA" id="ARBA00012663"/>
    </source>
</evidence>
<keyword evidence="4" id="KW-0378">Hydrolase</keyword>
<dbReference type="InterPro" id="IPR015882">
    <property type="entry name" value="HEX_bac_N"/>
</dbReference>
<dbReference type="Proteomes" id="UP000027982">
    <property type="component" value="Chromosome"/>
</dbReference>